<dbReference type="AlphaFoldDB" id="A0A1E3P947"/>
<reference evidence="1 2" key="1">
    <citation type="journal article" date="2016" name="Proc. Natl. Acad. Sci. U.S.A.">
        <title>Comparative genomics of biotechnologically important yeasts.</title>
        <authorList>
            <person name="Riley R."/>
            <person name="Haridas S."/>
            <person name="Wolfe K.H."/>
            <person name="Lopes M.R."/>
            <person name="Hittinger C.T."/>
            <person name="Goeker M."/>
            <person name="Salamov A.A."/>
            <person name="Wisecaver J.H."/>
            <person name="Long T.M."/>
            <person name="Calvey C.H."/>
            <person name="Aerts A.L."/>
            <person name="Barry K.W."/>
            <person name="Choi C."/>
            <person name="Clum A."/>
            <person name="Coughlan A.Y."/>
            <person name="Deshpande S."/>
            <person name="Douglass A.P."/>
            <person name="Hanson S.J."/>
            <person name="Klenk H.-P."/>
            <person name="LaButti K.M."/>
            <person name="Lapidus A."/>
            <person name="Lindquist E.A."/>
            <person name="Lipzen A.M."/>
            <person name="Meier-Kolthoff J.P."/>
            <person name="Ohm R.A."/>
            <person name="Otillar R.P."/>
            <person name="Pangilinan J.L."/>
            <person name="Peng Y."/>
            <person name="Rokas A."/>
            <person name="Rosa C.A."/>
            <person name="Scheuner C."/>
            <person name="Sibirny A.A."/>
            <person name="Slot J.C."/>
            <person name="Stielow J.B."/>
            <person name="Sun H."/>
            <person name="Kurtzman C.P."/>
            <person name="Blackwell M."/>
            <person name="Grigoriev I.V."/>
            <person name="Jeffries T.W."/>
        </authorList>
    </citation>
    <scope>NUCLEOTIDE SEQUENCE [LARGE SCALE GENOMIC DNA]</scope>
    <source>
        <strain evidence="2">ATCC 58044 / CBS 1984 / NCYC 433 / NRRL Y-366-8</strain>
    </source>
</reference>
<sequence length="325" mass="37223">MNFSIDAPNLESLYVDFGNRKAFLKKFKIPNLKVLEVKSSHLSSNCVRDFTNLVRLGINSFSDLEDLELCNLEKIKLSAGYSLMMSNCKFPKLKTISIDPDARLPGIVNCELDSLEVLDIQMTKTSYIKNLYAPSLQLLSLNHTIRGILNTLVLDGGCFPSLEKIVVPSPVYLAELEQSRSLQNVENLKVYIQKEWFYPTVPMYLMKDDDMEVEDLSMANELDMLLKTRLDNVKVLSLIFENTQKLENSRLQLPDLSRRIPQLETLGLYIHNLEPGDTVDIGFLKYTPVKQFCTNIPPESFIDFDEYQIDELSNYTGSCQSIYDW</sequence>
<dbReference type="GeneID" id="30203327"/>
<gene>
    <name evidence="1" type="ORF">WICANDRAFT_86972</name>
</gene>
<proteinExistence type="predicted"/>
<evidence type="ECO:0000313" key="1">
    <source>
        <dbReference type="EMBL" id="ODQ61933.1"/>
    </source>
</evidence>
<dbReference type="RefSeq" id="XP_019041140.1">
    <property type="nucleotide sequence ID" value="XM_019186081.1"/>
</dbReference>
<dbReference type="Gene3D" id="3.80.10.10">
    <property type="entry name" value="Ribonuclease Inhibitor"/>
    <property type="match status" value="1"/>
</dbReference>
<accession>A0A1E3P947</accession>
<dbReference type="EMBL" id="KV454208">
    <property type="protein sequence ID" value="ODQ61933.1"/>
    <property type="molecule type" value="Genomic_DNA"/>
</dbReference>
<evidence type="ECO:0000313" key="2">
    <source>
        <dbReference type="Proteomes" id="UP000094112"/>
    </source>
</evidence>
<dbReference type="InterPro" id="IPR032675">
    <property type="entry name" value="LRR_dom_sf"/>
</dbReference>
<name>A0A1E3P947_WICAA</name>
<protein>
    <submittedName>
        <fullName evidence="1">Uncharacterized protein</fullName>
    </submittedName>
</protein>
<organism evidence="1 2">
    <name type="scientific">Wickerhamomyces anomalus (strain ATCC 58044 / CBS 1984 / NCYC 433 / NRRL Y-366-8)</name>
    <name type="common">Yeast</name>
    <name type="synonym">Hansenula anomala</name>
    <dbReference type="NCBI Taxonomy" id="683960"/>
    <lineage>
        <taxon>Eukaryota</taxon>
        <taxon>Fungi</taxon>
        <taxon>Dikarya</taxon>
        <taxon>Ascomycota</taxon>
        <taxon>Saccharomycotina</taxon>
        <taxon>Saccharomycetes</taxon>
        <taxon>Phaffomycetales</taxon>
        <taxon>Wickerhamomycetaceae</taxon>
        <taxon>Wickerhamomyces</taxon>
    </lineage>
</organism>
<keyword evidence="2" id="KW-1185">Reference proteome</keyword>
<dbReference type="Proteomes" id="UP000094112">
    <property type="component" value="Unassembled WGS sequence"/>
</dbReference>